<dbReference type="PANTHER" id="PTHR37534">
    <property type="entry name" value="TRANSCRIPTIONAL ACTIVATOR PROTEIN UGA3"/>
    <property type="match status" value="1"/>
</dbReference>
<dbReference type="GO" id="GO:0008270">
    <property type="term" value="F:zinc ion binding"/>
    <property type="evidence" value="ECO:0007669"/>
    <property type="project" value="InterPro"/>
</dbReference>
<keyword evidence="6" id="KW-1185">Reference proteome</keyword>
<feature type="region of interest" description="Disordered" evidence="3">
    <location>
        <begin position="1"/>
        <end position="28"/>
    </location>
</feature>
<evidence type="ECO:0000256" key="3">
    <source>
        <dbReference type="SAM" id="MobiDB-lite"/>
    </source>
</evidence>
<reference evidence="5 6" key="1">
    <citation type="journal article" date="2016" name="Nat. Commun.">
        <title>Ectomycorrhizal ecology is imprinted in the genome of the dominant symbiotic fungus Cenococcum geophilum.</title>
        <authorList>
            <consortium name="DOE Joint Genome Institute"/>
            <person name="Peter M."/>
            <person name="Kohler A."/>
            <person name="Ohm R.A."/>
            <person name="Kuo A."/>
            <person name="Krutzmann J."/>
            <person name="Morin E."/>
            <person name="Arend M."/>
            <person name="Barry K.W."/>
            <person name="Binder M."/>
            <person name="Choi C."/>
            <person name="Clum A."/>
            <person name="Copeland A."/>
            <person name="Grisel N."/>
            <person name="Haridas S."/>
            <person name="Kipfer T."/>
            <person name="LaButti K."/>
            <person name="Lindquist E."/>
            <person name="Lipzen A."/>
            <person name="Maire R."/>
            <person name="Meier B."/>
            <person name="Mihaltcheva S."/>
            <person name="Molinier V."/>
            <person name="Murat C."/>
            <person name="Poggeler S."/>
            <person name="Quandt C.A."/>
            <person name="Sperisen C."/>
            <person name="Tritt A."/>
            <person name="Tisserant E."/>
            <person name="Crous P.W."/>
            <person name="Henrissat B."/>
            <person name="Nehls U."/>
            <person name="Egli S."/>
            <person name="Spatafora J.W."/>
            <person name="Grigoriev I.V."/>
            <person name="Martin F.M."/>
        </authorList>
    </citation>
    <scope>NUCLEOTIDE SEQUENCE [LARGE SCALE GENOMIC DNA]</scope>
    <source>
        <strain evidence="5 6">CBS 207.34</strain>
    </source>
</reference>
<dbReference type="PANTHER" id="PTHR37534:SF51">
    <property type="entry name" value="ACRIFLAVINE SENSITIVITY CONTROL PROTEIN ACR-2"/>
    <property type="match status" value="1"/>
</dbReference>
<dbReference type="PROSITE" id="PS50048">
    <property type="entry name" value="ZN2_CY6_FUNGAL_2"/>
    <property type="match status" value="1"/>
</dbReference>
<dbReference type="Gene3D" id="4.10.240.10">
    <property type="entry name" value="Zn(2)-C6 fungal-type DNA-binding domain"/>
    <property type="match status" value="1"/>
</dbReference>
<evidence type="ECO:0000256" key="1">
    <source>
        <dbReference type="ARBA" id="ARBA00004123"/>
    </source>
</evidence>
<dbReference type="SMART" id="SM00066">
    <property type="entry name" value="GAL4"/>
    <property type="match status" value="1"/>
</dbReference>
<dbReference type="Pfam" id="PF00172">
    <property type="entry name" value="Zn_clus"/>
    <property type="match status" value="1"/>
</dbReference>
<dbReference type="GO" id="GO:0045944">
    <property type="term" value="P:positive regulation of transcription by RNA polymerase II"/>
    <property type="evidence" value="ECO:0007669"/>
    <property type="project" value="TreeGrafter"/>
</dbReference>
<evidence type="ECO:0000256" key="2">
    <source>
        <dbReference type="ARBA" id="ARBA00023242"/>
    </source>
</evidence>
<accession>A0A8E2JUP6</accession>
<dbReference type="EMBL" id="KV749353">
    <property type="protein sequence ID" value="OCL09842.1"/>
    <property type="molecule type" value="Genomic_DNA"/>
</dbReference>
<comment type="subcellular location">
    <subcellularLocation>
        <location evidence="1">Nucleus</location>
    </subcellularLocation>
</comment>
<gene>
    <name evidence="5" type="ORF">AOQ84DRAFT_290460</name>
</gene>
<organism evidence="5 6">
    <name type="scientific">Glonium stellatum</name>
    <dbReference type="NCBI Taxonomy" id="574774"/>
    <lineage>
        <taxon>Eukaryota</taxon>
        <taxon>Fungi</taxon>
        <taxon>Dikarya</taxon>
        <taxon>Ascomycota</taxon>
        <taxon>Pezizomycotina</taxon>
        <taxon>Dothideomycetes</taxon>
        <taxon>Pleosporomycetidae</taxon>
        <taxon>Gloniales</taxon>
        <taxon>Gloniaceae</taxon>
        <taxon>Glonium</taxon>
    </lineage>
</organism>
<dbReference type="Pfam" id="PF11951">
    <property type="entry name" value="Fungal_trans_2"/>
    <property type="match status" value="1"/>
</dbReference>
<dbReference type="GO" id="GO:0005634">
    <property type="term" value="C:nucleus"/>
    <property type="evidence" value="ECO:0007669"/>
    <property type="project" value="UniProtKB-SubCell"/>
</dbReference>
<evidence type="ECO:0000313" key="6">
    <source>
        <dbReference type="Proteomes" id="UP000250140"/>
    </source>
</evidence>
<evidence type="ECO:0000313" key="5">
    <source>
        <dbReference type="EMBL" id="OCL09842.1"/>
    </source>
</evidence>
<sequence>MYQSNAGATPNPYEHVPSQISPNTSTSTKQCHTCRRRRLRCDGSFPICRKCVQFRRECLGYGNLFIWNQGVASRGKMMGRSFGETIPQGITQTHTRSQMQPDTLKNKRRVMEILPSVDISYITQSRSHPFAETPQTCSSAMETIQEPLTTGPKLMSRMSIPKTDISLHWPLMDPFLQDLDPNSRYYVFHFANKICNDLVIYEQASQNPIRDLIPAGKEHPVLLNIIIANSAYHIFNLYCESASWQPPKSPIKPLNLYEGQGQDVYKDALTAKQNALRLLNDSLANICSNDFDILLASILLFINFELIESGKDSWRVHVEGANRLIGWLNTSSSINSLQTETSKASPLRMTLMSDCLVYSILGSILTHSRLPVMPPSHFIEIDSVLEYAERNNYLSCPGELLRILLAASELSHTTNAAMSSQEVSEERYEEQALFYLRAAESFNPRAWAESSQDLSPLPDIEERVHVVSALKAAVCISIVRALPCTLPLLSPSISGSYVGVADLVSSIIYHLSFITSDIILFKATSWPTFLAGAESEDFEQRAWVVGRLNALWEKLRWGYIRSALDLLGLIWDKKGRRMSNPQHSSSWIQEVKSLNTDLLIV</sequence>
<dbReference type="GO" id="GO:0000976">
    <property type="term" value="F:transcription cis-regulatory region binding"/>
    <property type="evidence" value="ECO:0007669"/>
    <property type="project" value="TreeGrafter"/>
</dbReference>
<keyword evidence="2" id="KW-0539">Nucleus</keyword>
<dbReference type="OrthoDB" id="5380854at2759"/>
<dbReference type="InterPro" id="IPR036864">
    <property type="entry name" value="Zn2-C6_fun-type_DNA-bd_sf"/>
</dbReference>
<dbReference type="CDD" id="cd00067">
    <property type="entry name" value="GAL4"/>
    <property type="match status" value="1"/>
</dbReference>
<name>A0A8E2JUP6_9PEZI</name>
<dbReference type="InterPro" id="IPR001138">
    <property type="entry name" value="Zn2Cys6_DnaBD"/>
</dbReference>
<feature type="domain" description="Zn(2)-C6 fungal-type" evidence="4">
    <location>
        <begin position="30"/>
        <end position="58"/>
    </location>
</feature>
<dbReference type="InterPro" id="IPR021858">
    <property type="entry name" value="Fun_TF"/>
</dbReference>
<dbReference type="SUPFAM" id="SSF57701">
    <property type="entry name" value="Zn2/Cys6 DNA-binding domain"/>
    <property type="match status" value="1"/>
</dbReference>
<proteinExistence type="predicted"/>
<dbReference type="AlphaFoldDB" id="A0A8E2JUP6"/>
<protein>
    <recommendedName>
        <fullName evidence="4">Zn(2)-C6 fungal-type domain-containing protein</fullName>
    </recommendedName>
</protein>
<feature type="compositionally biased region" description="Polar residues" evidence="3">
    <location>
        <begin position="18"/>
        <end position="28"/>
    </location>
</feature>
<dbReference type="Proteomes" id="UP000250140">
    <property type="component" value="Unassembled WGS sequence"/>
</dbReference>
<evidence type="ECO:0000259" key="4">
    <source>
        <dbReference type="PROSITE" id="PS50048"/>
    </source>
</evidence>
<dbReference type="GO" id="GO:0000981">
    <property type="term" value="F:DNA-binding transcription factor activity, RNA polymerase II-specific"/>
    <property type="evidence" value="ECO:0007669"/>
    <property type="project" value="InterPro"/>
</dbReference>